<dbReference type="GO" id="GO:0033072">
    <property type="term" value="P:vancomycin biosynthetic process"/>
    <property type="evidence" value="ECO:0007669"/>
    <property type="project" value="UniProtKB-ARBA"/>
</dbReference>
<dbReference type="Pfam" id="PF06722">
    <property type="entry name" value="EryCIII-like_C"/>
    <property type="match status" value="1"/>
</dbReference>
<keyword evidence="3" id="KW-0808">Transferase</keyword>
<evidence type="ECO:0000313" key="4">
    <source>
        <dbReference type="Proteomes" id="UP000510682"/>
    </source>
</evidence>
<reference evidence="3" key="1">
    <citation type="submission" date="2020-07" db="EMBL/GenBank/DDBJ databases">
        <title>Description of Mycobacterium gordonae subsp. intergordonae subsp.nov. and Mycobacterium gordonae subsp. gordonae subsp. nov.</title>
        <authorList>
            <person name="Huang H."/>
        </authorList>
    </citation>
    <scope>NUCLEOTIDE SEQUENCE [LARGE SCALE GENOMIC DNA]</scope>
    <source>
        <strain evidence="3">24T</strain>
    </source>
</reference>
<evidence type="ECO:0000259" key="2">
    <source>
        <dbReference type="Pfam" id="PF06722"/>
    </source>
</evidence>
<sequence>MKAVLAVHGTRGDVEPCAAVGAELQRRGHEVQMAVPPNLVSFVESAGLKAVAYGPDSHAQLEEEIFRSFWRVRNPLGVLRPGAEYLTRGWAEMGTTLVSLAEGADIIVSGQTYQGVPANVAEYLDIPLAALHYFPQRVHGHLFPLVPPPLTRTGMRAIYGVYWLMTKGPENAQRRALGMPTTNVSSAKRIVQRGSLEIQGYDDVFFPGLKEEWAGQRPFVGALTLELPTSTDDEVASWIAAGPAPIYFGFGSMRVESPAATVAMISEVCAELGTRALICGGVTDYGDVRVPDNVKVVPEVNHAAVFPSCRAVVHHGGPGTLAAGMKAGVPTLVLWISAEQPLWAFQVMKLKVGKSRRFAGVTKKSLLKDLRAILEPKYLERTREIASRMTPSAVSVQKAVDLIEKKVGQRSATIPARGSGQLQ</sequence>
<dbReference type="KEGG" id="mgor:H0P51_12595"/>
<dbReference type="Pfam" id="PF03033">
    <property type="entry name" value="Glyco_transf_28"/>
    <property type="match status" value="1"/>
</dbReference>
<proteinExistence type="predicted"/>
<dbReference type="AlphaFoldDB" id="A0A7D6E5J3"/>
<dbReference type="Proteomes" id="UP000510682">
    <property type="component" value="Chromosome"/>
</dbReference>
<dbReference type="RefSeq" id="WP_180918372.1">
    <property type="nucleotide sequence ID" value="NZ_CP059165.1"/>
</dbReference>
<evidence type="ECO:0000259" key="1">
    <source>
        <dbReference type="Pfam" id="PF03033"/>
    </source>
</evidence>
<organism evidence="3 4">
    <name type="scientific">Mycobacterium vicinigordonae</name>
    <dbReference type="NCBI Taxonomy" id="1719132"/>
    <lineage>
        <taxon>Bacteria</taxon>
        <taxon>Bacillati</taxon>
        <taxon>Actinomycetota</taxon>
        <taxon>Actinomycetes</taxon>
        <taxon>Mycobacteriales</taxon>
        <taxon>Mycobacteriaceae</taxon>
        <taxon>Mycobacterium</taxon>
    </lineage>
</organism>
<dbReference type="SUPFAM" id="SSF53756">
    <property type="entry name" value="UDP-Glycosyltransferase/glycogen phosphorylase"/>
    <property type="match status" value="1"/>
</dbReference>
<keyword evidence="4" id="KW-1185">Reference proteome</keyword>
<name>A0A7D6E5J3_9MYCO</name>
<evidence type="ECO:0000313" key="3">
    <source>
        <dbReference type="EMBL" id="QLL09626.1"/>
    </source>
</evidence>
<dbReference type="InterPro" id="IPR050426">
    <property type="entry name" value="Glycosyltransferase_28"/>
</dbReference>
<dbReference type="PANTHER" id="PTHR48050">
    <property type="entry name" value="STEROL 3-BETA-GLUCOSYLTRANSFERASE"/>
    <property type="match status" value="1"/>
</dbReference>
<feature type="domain" description="Erythromycin biosynthesis protein CIII-like C-terminal" evidence="2">
    <location>
        <begin position="289"/>
        <end position="390"/>
    </location>
</feature>
<dbReference type="InterPro" id="IPR002213">
    <property type="entry name" value="UDP_glucos_trans"/>
</dbReference>
<dbReference type="FunFam" id="3.40.50.2000:FF:000009">
    <property type="entry name" value="Sterol 3-beta-glucosyltransferase UGT80A2"/>
    <property type="match status" value="1"/>
</dbReference>
<dbReference type="CDD" id="cd03784">
    <property type="entry name" value="GT1_Gtf-like"/>
    <property type="match status" value="1"/>
</dbReference>
<accession>A0A7D6E5J3</accession>
<dbReference type="GO" id="GO:0008194">
    <property type="term" value="F:UDP-glycosyltransferase activity"/>
    <property type="evidence" value="ECO:0007669"/>
    <property type="project" value="InterPro"/>
</dbReference>
<dbReference type="GO" id="GO:0016758">
    <property type="term" value="F:hexosyltransferase activity"/>
    <property type="evidence" value="ECO:0007669"/>
    <property type="project" value="InterPro"/>
</dbReference>
<feature type="domain" description="Glycosyltransferase family 28 N-terminal" evidence="1">
    <location>
        <begin position="4"/>
        <end position="73"/>
    </location>
</feature>
<protein>
    <submittedName>
        <fullName evidence="3">Glycosyltransferase</fullName>
    </submittedName>
</protein>
<reference evidence="3" key="2">
    <citation type="submission" date="2020-07" db="EMBL/GenBank/DDBJ databases">
        <authorList>
            <person name="Yu X."/>
        </authorList>
    </citation>
    <scope>NUCLEOTIDE SEQUENCE [LARGE SCALE GENOMIC DNA]</scope>
    <source>
        <strain evidence="3">24T</strain>
    </source>
</reference>
<dbReference type="EMBL" id="CP059165">
    <property type="protein sequence ID" value="QLL09626.1"/>
    <property type="molecule type" value="Genomic_DNA"/>
</dbReference>
<dbReference type="InterPro" id="IPR010610">
    <property type="entry name" value="EryCIII-like_C"/>
</dbReference>
<dbReference type="InterPro" id="IPR004276">
    <property type="entry name" value="GlycoTrans_28_N"/>
</dbReference>
<dbReference type="PANTHER" id="PTHR48050:SF13">
    <property type="entry name" value="STEROL 3-BETA-GLUCOSYLTRANSFERASE UGT80A2"/>
    <property type="match status" value="1"/>
</dbReference>
<gene>
    <name evidence="3" type="ORF">H0P51_12595</name>
</gene>
<dbReference type="GO" id="GO:0005975">
    <property type="term" value="P:carbohydrate metabolic process"/>
    <property type="evidence" value="ECO:0007669"/>
    <property type="project" value="InterPro"/>
</dbReference>
<dbReference type="Gene3D" id="3.40.50.2000">
    <property type="entry name" value="Glycogen Phosphorylase B"/>
    <property type="match status" value="2"/>
</dbReference>